<comment type="caution">
    <text evidence="2">The sequence shown here is derived from an EMBL/GenBank/DDBJ whole genome shotgun (WGS) entry which is preliminary data.</text>
</comment>
<organism evidence="2 3">
    <name type="scientific">Marichromatium gracile</name>
    <name type="common">Chromatium gracile</name>
    <dbReference type="NCBI Taxonomy" id="1048"/>
    <lineage>
        <taxon>Bacteria</taxon>
        <taxon>Pseudomonadati</taxon>
        <taxon>Pseudomonadota</taxon>
        <taxon>Gammaproteobacteria</taxon>
        <taxon>Chromatiales</taxon>
        <taxon>Chromatiaceae</taxon>
        <taxon>Marichromatium</taxon>
    </lineage>
</organism>
<evidence type="ECO:0000256" key="1">
    <source>
        <dbReference type="SAM" id="MobiDB-lite"/>
    </source>
</evidence>
<name>A0ABR5VER6_MARGR</name>
<feature type="region of interest" description="Disordered" evidence="1">
    <location>
        <begin position="75"/>
        <end position="94"/>
    </location>
</feature>
<dbReference type="Proteomes" id="UP000075766">
    <property type="component" value="Unassembled WGS sequence"/>
</dbReference>
<proteinExistence type="predicted"/>
<reference evidence="2 3" key="1">
    <citation type="submission" date="2016-02" db="EMBL/GenBank/DDBJ databases">
        <title>Genome sequence of Marichromatium gracile YL-28, a purple sulfur bacterium.</title>
        <authorList>
            <person name="Zhao C."/>
            <person name="Hong X."/>
            <person name="Chen S."/>
            <person name="Yang S."/>
        </authorList>
    </citation>
    <scope>NUCLEOTIDE SEQUENCE [LARGE SCALE GENOMIC DNA]</scope>
    <source>
        <strain evidence="2 3">YL28</strain>
    </source>
</reference>
<dbReference type="EMBL" id="LSYU01000064">
    <property type="protein sequence ID" value="KXX64179.1"/>
    <property type="molecule type" value="Genomic_DNA"/>
</dbReference>
<gene>
    <name evidence="2" type="ORF">AY586_14615</name>
</gene>
<accession>A0ABR5VER6</accession>
<keyword evidence="3" id="KW-1185">Reference proteome</keyword>
<sequence length="94" mass="9881">MLSRRRRLAAERFQRRGGVCVGLTGGVTNAIERGLDAIERGLGLAAVGVDAEFELEIICHAGSIAARRAPVSESGLAGGLRGARAAPRRGYIRP</sequence>
<evidence type="ECO:0000313" key="2">
    <source>
        <dbReference type="EMBL" id="KXX64179.1"/>
    </source>
</evidence>
<evidence type="ECO:0000313" key="3">
    <source>
        <dbReference type="Proteomes" id="UP000075766"/>
    </source>
</evidence>
<protein>
    <submittedName>
        <fullName evidence="2">Uncharacterized protein</fullName>
    </submittedName>
</protein>